<name>A0AAV5AGJ0_9AGAM</name>
<dbReference type="AlphaFoldDB" id="A0AAV5AGJ0"/>
<dbReference type="InterPro" id="IPR053006">
    <property type="entry name" value="Meiosis_regulatory"/>
</dbReference>
<comment type="caution">
    <text evidence="3">The sequence shown here is derived from an EMBL/GenBank/DDBJ whole genome shotgun (WGS) entry which is preliminary data.</text>
</comment>
<dbReference type="Pfam" id="PF10544">
    <property type="entry name" value="T5orf172"/>
    <property type="match status" value="1"/>
</dbReference>
<evidence type="ECO:0000256" key="1">
    <source>
        <dbReference type="SAM" id="MobiDB-lite"/>
    </source>
</evidence>
<evidence type="ECO:0000313" key="3">
    <source>
        <dbReference type="EMBL" id="GJJ12248.1"/>
    </source>
</evidence>
<dbReference type="Proteomes" id="UP001050691">
    <property type="component" value="Unassembled WGS sequence"/>
</dbReference>
<keyword evidence="4" id="KW-1185">Reference proteome</keyword>
<gene>
    <name evidence="3" type="ORF">Clacol_006489</name>
</gene>
<dbReference type="PANTHER" id="PTHR28094">
    <property type="entry name" value="MEIOTICALLY UP-REGULATED GENE 113 PROTEIN"/>
    <property type="match status" value="1"/>
</dbReference>
<feature type="domain" description="Bacteriophage T5 Orf172 DNA-binding" evidence="2">
    <location>
        <begin position="267"/>
        <end position="355"/>
    </location>
</feature>
<feature type="region of interest" description="Disordered" evidence="1">
    <location>
        <begin position="370"/>
        <end position="397"/>
    </location>
</feature>
<feature type="compositionally biased region" description="Polar residues" evidence="1">
    <location>
        <begin position="126"/>
        <end position="145"/>
    </location>
</feature>
<feature type="compositionally biased region" description="Low complexity" evidence="1">
    <location>
        <begin position="146"/>
        <end position="168"/>
    </location>
</feature>
<protein>
    <recommendedName>
        <fullName evidence="2">Bacteriophage T5 Orf172 DNA-binding domain-containing protein</fullName>
    </recommendedName>
</protein>
<dbReference type="EMBL" id="BPWL01000007">
    <property type="protein sequence ID" value="GJJ12248.1"/>
    <property type="molecule type" value="Genomic_DNA"/>
</dbReference>
<feature type="region of interest" description="Disordered" evidence="1">
    <location>
        <begin position="112"/>
        <end position="178"/>
    </location>
</feature>
<evidence type="ECO:0000313" key="4">
    <source>
        <dbReference type="Proteomes" id="UP001050691"/>
    </source>
</evidence>
<proteinExistence type="predicted"/>
<organism evidence="3 4">
    <name type="scientific">Clathrus columnatus</name>
    <dbReference type="NCBI Taxonomy" id="1419009"/>
    <lineage>
        <taxon>Eukaryota</taxon>
        <taxon>Fungi</taxon>
        <taxon>Dikarya</taxon>
        <taxon>Basidiomycota</taxon>
        <taxon>Agaricomycotina</taxon>
        <taxon>Agaricomycetes</taxon>
        <taxon>Phallomycetidae</taxon>
        <taxon>Phallales</taxon>
        <taxon>Clathraceae</taxon>
        <taxon>Clathrus</taxon>
    </lineage>
</organism>
<dbReference type="PANTHER" id="PTHR28094:SF1">
    <property type="entry name" value="MEIOTICALLY UP-REGULATED GENE 113 PROTEIN"/>
    <property type="match status" value="1"/>
</dbReference>
<evidence type="ECO:0000259" key="2">
    <source>
        <dbReference type="Pfam" id="PF10544"/>
    </source>
</evidence>
<dbReference type="InterPro" id="IPR018306">
    <property type="entry name" value="Phage_T5_Orf172_DNA-bd"/>
</dbReference>
<sequence length="443" mass="49393">MSKSSSSPQADPVHNITTQINQIKLSGDRNKSSQDFSRIKPSLSQIPASLQPAHGAQLYTPSLQRIEMPVPMVVTNNQIPMHAGESLTMGYARLNPLRISYAYANHPPILSQSLTPPQPANRMHLSISSTPSTPTKNTLTSSAQNSRPRASSTPTSPTSPTARSSSSPLTVQCAGTTKAGKRCTRQVKTPPLVSYFMPSDDDEPIERLCFQHNKEVLQPTGFYSRKAGGARWVEFSDWIPSYLNPDTQAALRVEMERPHSNKDEDGYIYAYEIRDDRTPNQVHLKVGRSVTLVRRLDQWSKQCTSKEVVLRGWWPGTVESESSDDTSLLKGKIKAGEKGPFCHRLERLIHIELADLSTYAPYLKPGFPKLTPDKADLPTSPGRSPKPVKKTPQPNKPCLDCGTVHKEVFSFQKIERGPLRNGEWEKIVQPVVNKWGRFVSEYL</sequence>
<accession>A0AAV5AGJ0</accession>
<reference evidence="3" key="1">
    <citation type="submission" date="2021-10" db="EMBL/GenBank/DDBJ databases">
        <title>De novo Genome Assembly of Clathrus columnatus (Basidiomycota, Fungi) Using Illumina and Nanopore Sequence Data.</title>
        <authorList>
            <person name="Ogiso-Tanaka E."/>
            <person name="Itagaki H."/>
            <person name="Hosoya T."/>
            <person name="Hosaka K."/>
        </authorList>
    </citation>
    <scope>NUCLEOTIDE SEQUENCE</scope>
    <source>
        <strain evidence="3">MO-923</strain>
    </source>
</reference>